<accession>A0A0K2SLD4</accession>
<dbReference type="STRING" id="1555112.LIP_1971"/>
<feature type="domain" description="Inosine/uridine-preferring nucleoside hydrolase" evidence="3">
    <location>
        <begin position="13"/>
        <end position="314"/>
    </location>
</feature>
<dbReference type="InterPro" id="IPR036452">
    <property type="entry name" value="Ribo_hydro-like"/>
</dbReference>
<evidence type="ECO:0000259" key="3">
    <source>
        <dbReference type="Pfam" id="PF01156"/>
    </source>
</evidence>
<dbReference type="Proteomes" id="UP000065807">
    <property type="component" value="Chromosome"/>
</dbReference>
<keyword evidence="1" id="KW-0378">Hydrolase</keyword>
<dbReference type="InterPro" id="IPR001910">
    <property type="entry name" value="Inosine/uridine_hydrolase_dom"/>
</dbReference>
<dbReference type="EMBL" id="AP014924">
    <property type="protein sequence ID" value="BAS27812.1"/>
    <property type="molecule type" value="Genomic_DNA"/>
</dbReference>
<dbReference type="AlphaFoldDB" id="A0A0K2SLD4"/>
<dbReference type="Gene3D" id="3.90.245.10">
    <property type="entry name" value="Ribonucleoside hydrolase-like"/>
    <property type="match status" value="1"/>
</dbReference>
<evidence type="ECO:0000313" key="4">
    <source>
        <dbReference type="EMBL" id="BAS27812.1"/>
    </source>
</evidence>
<dbReference type="RefSeq" id="WP_068137192.1">
    <property type="nucleotide sequence ID" value="NZ_AP014924.1"/>
</dbReference>
<dbReference type="Pfam" id="PF01156">
    <property type="entry name" value="IU_nuc_hydro"/>
    <property type="match status" value="1"/>
</dbReference>
<protein>
    <recommendedName>
        <fullName evidence="3">Inosine/uridine-preferring nucleoside hydrolase domain-containing protein</fullName>
    </recommendedName>
</protein>
<dbReference type="OrthoDB" id="9797882at2"/>
<keyword evidence="2" id="KW-0326">Glycosidase</keyword>
<dbReference type="KEGG" id="lpil:LIP_1971"/>
<evidence type="ECO:0000256" key="1">
    <source>
        <dbReference type="ARBA" id="ARBA00022801"/>
    </source>
</evidence>
<dbReference type="CDD" id="cd02651">
    <property type="entry name" value="nuc_hydro_IU_UC_XIUA"/>
    <property type="match status" value="1"/>
</dbReference>
<dbReference type="PANTHER" id="PTHR12304">
    <property type="entry name" value="INOSINE-URIDINE PREFERRING NUCLEOSIDE HYDROLASE"/>
    <property type="match status" value="1"/>
</dbReference>
<dbReference type="SUPFAM" id="SSF53590">
    <property type="entry name" value="Nucleoside hydrolase"/>
    <property type="match status" value="1"/>
</dbReference>
<dbReference type="InterPro" id="IPR023186">
    <property type="entry name" value="IUNH"/>
</dbReference>
<dbReference type="GO" id="GO:0008477">
    <property type="term" value="F:purine nucleosidase activity"/>
    <property type="evidence" value="ECO:0007669"/>
    <property type="project" value="TreeGrafter"/>
</dbReference>
<reference evidence="5" key="2">
    <citation type="journal article" date="2016" name="Int. J. Syst. Evol. Microbiol.">
        <title>Complete genome sequence and cell structure of Limnochorda pilosa, a Gram-negative spore-former within the phylum Firmicutes.</title>
        <authorList>
            <person name="Watanabe M."/>
            <person name="Kojima H."/>
            <person name="Fukui M."/>
        </authorList>
    </citation>
    <scope>NUCLEOTIDE SEQUENCE [LARGE SCALE GENOMIC DNA]</scope>
    <source>
        <strain evidence="5">HC45</strain>
    </source>
</reference>
<reference evidence="5" key="1">
    <citation type="submission" date="2015-07" db="EMBL/GenBank/DDBJ databases">
        <title>Complete genome sequence and phylogenetic analysis of Limnochorda pilosa.</title>
        <authorList>
            <person name="Watanabe M."/>
            <person name="Kojima H."/>
            <person name="Fukui M."/>
        </authorList>
    </citation>
    <scope>NUCLEOTIDE SEQUENCE [LARGE SCALE GENOMIC DNA]</scope>
    <source>
        <strain evidence="5">HC45</strain>
    </source>
</reference>
<keyword evidence="5" id="KW-1185">Reference proteome</keyword>
<evidence type="ECO:0000313" key="5">
    <source>
        <dbReference type="Proteomes" id="UP000065807"/>
    </source>
</evidence>
<sequence>MPAGETTGVPERLILDCDPGHDDMAAILLALRHPRLRPEAVTTVAGNAPLEKTTRNALRILRAVGSDVPVHAGAARPLVRDPVDALSFHGESGLDTVGEGLPSTETGPDPEGAAETLLRRASGAPGELTLVVTGPMTNVALALRLRPGLAQQLKRIVFMGGSAGPGNVTAAAEFNIWADAEAARIVLESGVPLVMMGLHLTHQVRLTRRHVERVRRGRSPIAGALADLLSFYLQTTARHFGEEEIGAPLHDPCAVAFVAAPELFELEPMEVRVETRGEQTYGMTVCDGRRMPADRESRRPNVQVAMRVDAEAVLEMVVRALGG</sequence>
<evidence type="ECO:0000256" key="2">
    <source>
        <dbReference type="ARBA" id="ARBA00023295"/>
    </source>
</evidence>
<dbReference type="GO" id="GO:0005829">
    <property type="term" value="C:cytosol"/>
    <property type="evidence" value="ECO:0007669"/>
    <property type="project" value="TreeGrafter"/>
</dbReference>
<organism evidence="4 5">
    <name type="scientific">Limnochorda pilosa</name>
    <dbReference type="NCBI Taxonomy" id="1555112"/>
    <lineage>
        <taxon>Bacteria</taxon>
        <taxon>Bacillati</taxon>
        <taxon>Bacillota</taxon>
        <taxon>Limnochordia</taxon>
        <taxon>Limnochordales</taxon>
        <taxon>Limnochordaceae</taxon>
        <taxon>Limnochorda</taxon>
    </lineage>
</organism>
<gene>
    <name evidence="4" type="ORF">LIP_1971</name>
</gene>
<dbReference type="GO" id="GO:0006152">
    <property type="term" value="P:purine nucleoside catabolic process"/>
    <property type="evidence" value="ECO:0007669"/>
    <property type="project" value="TreeGrafter"/>
</dbReference>
<dbReference type="PATRIC" id="fig|1555112.3.peg.2004"/>
<name>A0A0K2SLD4_LIMPI</name>
<dbReference type="PANTHER" id="PTHR12304:SF4">
    <property type="entry name" value="URIDINE NUCLEOSIDASE"/>
    <property type="match status" value="1"/>
</dbReference>
<proteinExistence type="predicted"/>